<evidence type="ECO:0000256" key="1">
    <source>
        <dbReference type="SAM" id="MobiDB-lite"/>
    </source>
</evidence>
<feature type="compositionally biased region" description="Basic and acidic residues" evidence="1">
    <location>
        <begin position="33"/>
        <end position="49"/>
    </location>
</feature>
<sequence>MVSEVNTGQKEEEERKMNEATAPPVIVINSSGDEQKKEKKGENEGENKEGTMGSIDSEPGIRDVEKVEKLEKPTDQDSGKCEISGSVSSSSFEEINAEAEVVLVEEIVDEPTLKPVDSEEKESEKIFKSEEPIEKTEEIEIKSVEIVEKIPEDQETTPAAEDNPEKEEIVETTEENPVVKMREIPPVDPVAAPRPIRRLSVARASMMAPKPSPRFAKYMEPVRGRFLEFCSFARWKILCIFHHFFLSASSFLNLSVSAMQTISHTV</sequence>
<dbReference type="AlphaFoldDB" id="A0A2G5TJY1"/>
<feature type="region of interest" description="Disordered" evidence="1">
    <location>
        <begin position="113"/>
        <end position="132"/>
    </location>
</feature>
<feature type="compositionally biased region" description="Acidic residues" evidence="1">
    <location>
        <begin position="162"/>
        <end position="174"/>
    </location>
</feature>
<dbReference type="OrthoDB" id="1716625at2759"/>
<organism evidence="2 3">
    <name type="scientific">Caenorhabditis nigoni</name>
    <dbReference type="NCBI Taxonomy" id="1611254"/>
    <lineage>
        <taxon>Eukaryota</taxon>
        <taxon>Metazoa</taxon>
        <taxon>Ecdysozoa</taxon>
        <taxon>Nematoda</taxon>
        <taxon>Chromadorea</taxon>
        <taxon>Rhabditida</taxon>
        <taxon>Rhabditina</taxon>
        <taxon>Rhabditomorpha</taxon>
        <taxon>Rhabditoidea</taxon>
        <taxon>Rhabditidae</taxon>
        <taxon>Peloderinae</taxon>
        <taxon>Caenorhabditis</taxon>
    </lineage>
</organism>
<proteinExistence type="predicted"/>
<dbReference type="EMBL" id="PDUG01000005">
    <property type="protein sequence ID" value="PIC27595.1"/>
    <property type="molecule type" value="Genomic_DNA"/>
</dbReference>
<feature type="compositionally biased region" description="Basic and acidic residues" evidence="1">
    <location>
        <begin position="116"/>
        <end position="132"/>
    </location>
</feature>
<feature type="compositionally biased region" description="Basic and acidic residues" evidence="1">
    <location>
        <begin position="9"/>
        <end position="18"/>
    </location>
</feature>
<dbReference type="Proteomes" id="UP000230233">
    <property type="component" value="Chromosome V"/>
</dbReference>
<protein>
    <submittedName>
        <fullName evidence="2">Uncharacterized protein</fullName>
    </submittedName>
</protein>
<keyword evidence="3" id="KW-1185">Reference proteome</keyword>
<name>A0A2G5TJY1_9PELO</name>
<gene>
    <name evidence="2" type="primary">Cni-rme-1</name>
    <name evidence="2" type="synonym">Cnig_chr_V.g19799</name>
    <name evidence="2" type="ORF">B9Z55_019799</name>
</gene>
<feature type="region of interest" description="Disordered" evidence="1">
    <location>
        <begin position="1"/>
        <end position="93"/>
    </location>
</feature>
<accession>A0A2G5TJY1</accession>
<evidence type="ECO:0000313" key="3">
    <source>
        <dbReference type="Proteomes" id="UP000230233"/>
    </source>
</evidence>
<evidence type="ECO:0000313" key="2">
    <source>
        <dbReference type="EMBL" id="PIC27595.1"/>
    </source>
</evidence>
<reference evidence="3" key="1">
    <citation type="submission" date="2017-10" db="EMBL/GenBank/DDBJ databases">
        <title>Rapid genome shrinkage in a self-fertile nematode reveals novel sperm competition proteins.</title>
        <authorList>
            <person name="Yin D."/>
            <person name="Schwarz E.M."/>
            <person name="Thomas C.G."/>
            <person name="Felde R.L."/>
            <person name="Korf I.F."/>
            <person name="Cutter A.D."/>
            <person name="Schartner C.M."/>
            <person name="Ralston E.J."/>
            <person name="Meyer B.J."/>
            <person name="Haag E.S."/>
        </authorList>
    </citation>
    <scope>NUCLEOTIDE SEQUENCE [LARGE SCALE GENOMIC DNA]</scope>
    <source>
        <strain evidence="3">JU1422</strain>
    </source>
</reference>
<feature type="compositionally biased region" description="Basic and acidic residues" evidence="1">
    <location>
        <begin position="59"/>
        <end position="80"/>
    </location>
</feature>
<comment type="caution">
    <text evidence="2">The sequence shown here is derived from an EMBL/GenBank/DDBJ whole genome shotgun (WGS) entry which is preliminary data.</text>
</comment>
<feature type="compositionally biased region" description="Low complexity" evidence="1">
    <location>
        <begin position="84"/>
        <end position="93"/>
    </location>
</feature>
<feature type="region of interest" description="Disordered" evidence="1">
    <location>
        <begin position="151"/>
        <end position="174"/>
    </location>
</feature>